<dbReference type="GO" id="GO:0015716">
    <property type="term" value="P:organic phosphonate transport"/>
    <property type="evidence" value="ECO:0007669"/>
    <property type="project" value="InterPro"/>
</dbReference>
<gene>
    <name evidence="1" type="primary">phnG</name>
    <name evidence="1" type="ORF">OCH7691_04036</name>
</gene>
<dbReference type="OrthoDB" id="530475at2"/>
<keyword evidence="2" id="KW-1185">Reference proteome</keyword>
<proteinExistence type="predicted"/>
<protein>
    <submittedName>
        <fullName evidence="1">Alpha-D-ribose 1-methylphosphonate 5-triphosphate synthase subunit PhnG</fullName>
        <ecNumber evidence="1">2.7.8.37</ecNumber>
    </submittedName>
</protein>
<dbReference type="InParanoid" id="A0A1Y5TXX5"/>
<dbReference type="RefSeq" id="WP_085885362.1">
    <property type="nucleotide sequence ID" value="NZ_FWFR01000004.1"/>
</dbReference>
<dbReference type="NCBIfam" id="TIGR03293">
    <property type="entry name" value="PhnG_redo"/>
    <property type="match status" value="1"/>
</dbReference>
<dbReference type="EC" id="2.7.8.37" evidence="1"/>
<dbReference type="FunCoup" id="A0A1Y5TXX5">
    <property type="interactions" value="22"/>
</dbReference>
<dbReference type="Proteomes" id="UP000193200">
    <property type="component" value="Unassembled WGS sequence"/>
</dbReference>
<dbReference type="InterPro" id="IPR009609">
    <property type="entry name" value="Phosphonate_metab_PhnG"/>
</dbReference>
<dbReference type="GO" id="GO:0061693">
    <property type="term" value="F:alpha-D-ribose 1-methylphosphonate 5-triphosphate synthase activity"/>
    <property type="evidence" value="ECO:0007669"/>
    <property type="project" value="UniProtKB-EC"/>
</dbReference>
<dbReference type="AlphaFoldDB" id="A0A1Y5TXX5"/>
<keyword evidence="1" id="KW-0808">Transferase</keyword>
<evidence type="ECO:0000313" key="2">
    <source>
        <dbReference type="Proteomes" id="UP000193200"/>
    </source>
</evidence>
<dbReference type="EMBL" id="FWFR01000004">
    <property type="protein sequence ID" value="SLN76107.1"/>
    <property type="molecule type" value="Genomic_DNA"/>
</dbReference>
<dbReference type="GO" id="GO:0019634">
    <property type="term" value="P:organic phosphonate metabolic process"/>
    <property type="evidence" value="ECO:0007669"/>
    <property type="project" value="InterPro"/>
</dbReference>
<organism evidence="1 2">
    <name type="scientific">Oceanibacterium hippocampi</name>
    <dbReference type="NCBI Taxonomy" id="745714"/>
    <lineage>
        <taxon>Bacteria</taxon>
        <taxon>Pseudomonadati</taxon>
        <taxon>Pseudomonadota</taxon>
        <taxon>Alphaproteobacteria</taxon>
        <taxon>Sneathiellales</taxon>
        <taxon>Sneathiellaceae</taxon>
        <taxon>Oceanibacterium</taxon>
    </lineage>
</organism>
<dbReference type="Pfam" id="PF06754">
    <property type="entry name" value="PhnG"/>
    <property type="match status" value="1"/>
</dbReference>
<reference evidence="1 2" key="1">
    <citation type="submission" date="2017-03" db="EMBL/GenBank/DDBJ databases">
        <authorList>
            <person name="Afonso C.L."/>
            <person name="Miller P.J."/>
            <person name="Scott M.A."/>
            <person name="Spackman E."/>
            <person name="Goraichik I."/>
            <person name="Dimitrov K.M."/>
            <person name="Suarez D.L."/>
            <person name="Swayne D.E."/>
        </authorList>
    </citation>
    <scope>NUCLEOTIDE SEQUENCE [LARGE SCALE GENOMIC DNA]</scope>
    <source>
        <strain evidence="1 2">CECT 7691</strain>
    </source>
</reference>
<accession>A0A1Y5TXX5</accession>
<sequence>MSDKTTIGDAATRARKDWLAVLARADREDLENAWEALSRKPDYEMLRKPESGLVMVRGRAGGNGRRFNLGEMSVTRCVVGLADGTMGVGYVPGRDHRKAELVALFDGLLAEGDMQATLMAELVEPLRATQVERRAVAGRRAAATRVDFFTLVRGDNPE</sequence>
<name>A0A1Y5TXX5_9PROT</name>
<evidence type="ECO:0000313" key="1">
    <source>
        <dbReference type="EMBL" id="SLN76107.1"/>
    </source>
</evidence>